<dbReference type="PATRIC" id="fig|1121098.3.peg.734"/>
<dbReference type="OrthoDB" id="1016922at2"/>
<evidence type="ECO:0000313" key="7">
    <source>
        <dbReference type="EMBL" id="EOA57654.1"/>
    </source>
</evidence>
<dbReference type="EMBL" id="AQHY01000008">
    <property type="protein sequence ID" value="EOA57654.1"/>
    <property type="molecule type" value="Genomic_DNA"/>
</dbReference>
<keyword evidence="8" id="KW-1185">Reference proteome</keyword>
<keyword evidence="3" id="KW-0328">Glycosyltransferase</keyword>
<evidence type="ECO:0000313" key="8">
    <source>
        <dbReference type="Proteomes" id="UP000017831"/>
    </source>
</evidence>
<evidence type="ECO:0000256" key="2">
    <source>
        <dbReference type="ARBA" id="ARBA00022475"/>
    </source>
</evidence>
<keyword evidence="5" id="KW-0472">Membrane</keyword>
<dbReference type="InterPro" id="IPR001173">
    <property type="entry name" value="Glyco_trans_2-like"/>
</dbReference>
<dbReference type="RefSeq" id="WP_005937173.1">
    <property type="nucleotide sequence ID" value="NZ_KB890335.1"/>
</dbReference>
<gene>
    <name evidence="7" type="ORF">HMPREF1534_00717</name>
</gene>
<sequence>MKWYTDYLSAYEKPYSELPPPLTNRVKKRIRELKHPNPLVSVVAIAHNEGNRIFSCLWSICENNCHFPIEIIVVNNHSTDNTESILKKLGVTYYNEEQKGPGFARQCGLNHAKGKYCVCIDSDTMYPPLYITTMTKALQQKGVMAAYALWSFLPDKHYSQTGLFFYEKLRDVYFNIQHLRRPELNVRGMVFAFQTDTAHKVGFRTDIIRGEDGSLALGLKKYGKIKFVRSRKARAVTGYGTISADGSLFNSFWKRTVKGINNFTSLFHYKEKYEDEDSNLIK</sequence>
<proteinExistence type="predicted"/>
<dbReference type="GO" id="GO:0016757">
    <property type="term" value="F:glycosyltransferase activity"/>
    <property type="evidence" value="ECO:0007669"/>
    <property type="project" value="UniProtKB-KW"/>
</dbReference>
<dbReference type="Gene3D" id="3.90.550.10">
    <property type="entry name" value="Spore Coat Polysaccharide Biosynthesis Protein SpsA, Chain A"/>
    <property type="match status" value="1"/>
</dbReference>
<dbReference type="STRING" id="1121098.HMPREF1534_00717"/>
<keyword evidence="2" id="KW-1003">Cell membrane</keyword>
<protein>
    <recommendedName>
        <fullName evidence="6">Glycosyltransferase 2-like domain-containing protein</fullName>
    </recommendedName>
</protein>
<evidence type="ECO:0000256" key="1">
    <source>
        <dbReference type="ARBA" id="ARBA00004236"/>
    </source>
</evidence>
<dbReference type="eggNOG" id="COG1215">
    <property type="taxonomic scope" value="Bacteria"/>
</dbReference>
<dbReference type="InterPro" id="IPR029044">
    <property type="entry name" value="Nucleotide-diphossugar_trans"/>
</dbReference>
<evidence type="ECO:0000259" key="6">
    <source>
        <dbReference type="Pfam" id="PF00535"/>
    </source>
</evidence>
<dbReference type="GO" id="GO:0005886">
    <property type="term" value="C:plasma membrane"/>
    <property type="evidence" value="ECO:0007669"/>
    <property type="project" value="UniProtKB-SubCell"/>
</dbReference>
<comment type="caution">
    <text evidence="7">The sequence shown here is derived from an EMBL/GenBank/DDBJ whole genome shotgun (WGS) entry which is preliminary data.</text>
</comment>
<dbReference type="HOGENOM" id="CLU_084477_0_0_10"/>
<reference evidence="7 8" key="1">
    <citation type="submission" date="2013-04" db="EMBL/GenBank/DDBJ databases">
        <title>The Genome Sequence of Bacteroides massiliensis DSM 17679.</title>
        <authorList>
            <consortium name="The Broad Institute Genomics Platform"/>
            <person name="Earl A."/>
            <person name="Ward D."/>
            <person name="Feldgarden M."/>
            <person name="Gevers D."/>
            <person name="Martens E."/>
            <person name="Fenner L."/>
            <person name="Roux V."/>
            <person name="Mallet M.N."/>
            <person name="Raoult D."/>
            <person name="Walker B."/>
            <person name="Young S."/>
            <person name="Zeng Q."/>
            <person name="Gargeya S."/>
            <person name="Fitzgerald M."/>
            <person name="Haas B."/>
            <person name="Abouelleil A."/>
            <person name="Allen A.W."/>
            <person name="Alvarado L."/>
            <person name="Arachchi H.M."/>
            <person name="Berlin A.M."/>
            <person name="Chapman S.B."/>
            <person name="Gainer-Dewar J."/>
            <person name="Goldberg J."/>
            <person name="Griggs A."/>
            <person name="Gujja S."/>
            <person name="Hansen M."/>
            <person name="Howarth C."/>
            <person name="Imamovic A."/>
            <person name="Ireland A."/>
            <person name="Larimer J."/>
            <person name="McCowan C."/>
            <person name="Murphy C."/>
            <person name="Pearson M."/>
            <person name="Poon T.W."/>
            <person name="Priest M."/>
            <person name="Roberts A."/>
            <person name="Saif S."/>
            <person name="Shea T."/>
            <person name="Sisk P."/>
            <person name="Sykes S."/>
            <person name="Wortman J."/>
            <person name="Nusbaum C."/>
            <person name="Birren B."/>
        </authorList>
    </citation>
    <scope>NUCLEOTIDE SEQUENCE [LARGE SCALE GENOMIC DNA]</scope>
    <source>
        <strain evidence="8">B84634 / Timone 84634 / DSM 17679 / JCM 13223</strain>
    </source>
</reference>
<dbReference type="Pfam" id="PF00535">
    <property type="entry name" value="Glycos_transf_2"/>
    <property type="match status" value="1"/>
</dbReference>
<evidence type="ECO:0000256" key="5">
    <source>
        <dbReference type="ARBA" id="ARBA00023136"/>
    </source>
</evidence>
<keyword evidence="4" id="KW-0808">Transferase</keyword>
<dbReference type="Proteomes" id="UP000017831">
    <property type="component" value="Unassembled WGS sequence"/>
</dbReference>
<dbReference type="PANTHER" id="PTHR43646">
    <property type="entry name" value="GLYCOSYLTRANSFERASE"/>
    <property type="match status" value="1"/>
</dbReference>
<accession>U6RM18</accession>
<evidence type="ECO:0000256" key="4">
    <source>
        <dbReference type="ARBA" id="ARBA00022679"/>
    </source>
</evidence>
<organism evidence="7 8">
    <name type="scientific">Phocaeicola massiliensis B84634 = Timone 84634 = DSM 17679 = JCM 13223</name>
    <dbReference type="NCBI Taxonomy" id="1121098"/>
    <lineage>
        <taxon>Bacteria</taxon>
        <taxon>Pseudomonadati</taxon>
        <taxon>Bacteroidota</taxon>
        <taxon>Bacteroidia</taxon>
        <taxon>Bacteroidales</taxon>
        <taxon>Bacteroidaceae</taxon>
        <taxon>Phocaeicola</taxon>
    </lineage>
</organism>
<dbReference type="SUPFAM" id="SSF53448">
    <property type="entry name" value="Nucleotide-diphospho-sugar transferases"/>
    <property type="match status" value="1"/>
</dbReference>
<dbReference type="GeneID" id="60063235"/>
<name>U6RM18_9BACT</name>
<dbReference type="AlphaFoldDB" id="U6RM18"/>
<feature type="domain" description="Glycosyltransferase 2-like" evidence="6">
    <location>
        <begin position="41"/>
        <end position="176"/>
    </location>
</feature>
<dbReference type="PANTHER" id="PTHR43646:SF2">
    <property type="entry name" value="GLYCOSYLTRANSFERASE 2-LIKE DOMAIN-CONTAINING PROTEIN"/>
    <property type="match status" value="1"/>
</dbReference>
<dbReference type="CDD" id="cd00761">
    <property type="entry name" value="Glyco_tranf_GTA_type"/>
    <property type="match status" value="1"/>
</dbReference>
<comment type="subcellular location">
    <subcellularLocation>
        <location evidence="1">Cell membrane</location>
    </subcellularLocation>
</comment>
<evidence type="ECO:0000256" key="3">
    <source>
        <dbReference type="ARBA" id="ARBA00022676"/>
    </source>
</evidence>